<dbReference type="EMBL" id="CP010519">
    <property type="protein sequence ID" value="AJE85893.1"/>
    <property type="molecule type" value="Genomic_DNA"/>
</dbReference>
<keyword evidence="2" id="KW-0472">Membrane</keyword>
<feature type="transmembrane region" description="Helical" evidence="2">
    <location>
        <begin position="212"/>
        <end position="231"/>
    </location>
</feature>
<dbReference type="KEGG" id="sals:SLNWT_5517"/>
<accession>A0A0B5ESX1</accession>
<dbReference type="InterPro" id="IPR047703">
    <property type="entry name" value="SCO2322-like"/>
</dbReference>
<dbReference type="Proteomes" id="UP000031523">
    <property type="component" value="Chromosome"/>
</dbReference>
<evidence type="ECO:0000313" key="3">
    <source>
        <dbReference type="EMBL" id="AJE85893.1"/>
    </source>
</evidence>
<protein>
    <submittedName>
        <fullName evidence="3">Secreted protein</fullName>
    </submittedName>
</protein>
<evidence type="ECO:0000256" key="2">
    <source>
        <dbReference type="SAM" id="Phobius"/>
    </source>
</evidence>
<name>A0A0B5ESX1_STRA4</name>
<feature type="compositionally biased region" description="Basic and acidic residues" evidence="1">
    <location>
        <begin position="189"/>
        <end position="200"/>
    </location>
</feature>
<feature type="region of interest" description="Disordered" evidence="1">
    <location>
        <begin position="1"/>
        <end position="20"/>
    </location>
</feature>
<dbReference type="NCBIfam" id="NF040672">
    <property type="entry name" value="SCO2322_fam"/>
    <property type="match status" value="1"/>
</dbReference>
<keyword evidence="4" id="KW-1185">Reference proteome</keyword>
<gene>
    <name evidence="3" type="ORF">SLNWT_5517</name>
</gene>
<keyword evidence="2" id="KW-0812">Transmembrane</keyword>
<sequence>MTGRVPESAAPADGRRTPAPRRAPALVTAVLTAVLAVLLAAAPAGAAGYRYWSFWERENNAWRYASQGPSLTRPADGSVQGFRFSVSEDSKDAAKPRGEADFGTVCADTPAEKGRKRLALVLDFGTPADAPGGESPPKPRTVCARVPADASTAEALAAVAEPLRYDSKALLCAIAGYPKSGCGEQVSGEAEREPGTRGEAGDGSGDEDGGPSFGLIGGGALVVLVAVAAGVRAKRRRG</sequence>
<evidence type="ECO:0000256" key="1">
    <source>
        <dbReference type="SAM" id="MobiDB-lite"/>
    </source>
</evidence>
<feature type="transmembrane region" description="Helical" evidence="2">
    <location>
        <begin position="25"/>
        <end position="52"/>
    </location>
</feature>
<feature type="region of interest" description="Disordered" evidence="1">
    <location>
        <begin position="182"/>
        <end position="212"/>
    </location>
</feature>
<organism evidence="3 4">
    <name type="scientific">Streptomyces albus (strain ATCC 21838 / DSM 41398 / FERM P-419 / JCM 4703 / NBRC 107858)</name>
    <dbReference type="NCBI Taxonomy" id="1081613"/>
    <lineage>
        <taxon>Bacteria</taxon>
        <taxon>Bacillati</taxon>
        <taxon>Actinomycetota</taxon>
        <taxon>Actinomycetes</taxon>
        <taxon>Kitasatosporales</taxon>
        <taxon>Streptomycetaceae</taxon>
        <taxon>Streptomyces</taxon>
    </lineage>
</organism>
<keyword evidence="2" id="KW-1133">Transmembrane helix</keyword>
<proteinExistence type="predicted"/>
<dbReference type="AlphaFoldDB" id="A0A0B5ESX1"/>
<reference evidence="3 4" key="1">
    <citation type="submission" date="2015-01" db="EMBL/GenBank/DDBJ databases">
        <title>Enhanced salinomycin production by adjusting the supply of polyketide extender units in Streptomyce albus DSM 41398.</title>
        <authorList>
            <person name="Lu C."/>
        </authorList>
    </citation>
    <scope>NUCLEOTIDE SEQUENCE [LARGE SCALE GENOMIC DNA]</scope>
    <source>
        <strain evidence="4">ATCC 21838 / DSM 41398 / FERM P-419 / JCM 4703 / NBRC 107858</strain>
    </source>
</reference>
<evidence type="ECO:0000313" key="4">
    <source>
        <dbReference type="Proteomes" id="UP000031523"/>
    </source>
</evidence>